<dbReference type="AlphaFoldDB" id="A0A6F9DBV8"/>
<dbReference type="PANTHER" id="PTHR14386:SF2">
    <property type="entry name" value="PROTEIN FAM204A"/>
    <property type="match status" value="1"/>
</dbReference>
<feature type="region of interest" description="Disordered" evidence="1">
    <location>
        <begin position="41"/>
        <end position="72"/>
    </location>
</feature>
<dbReference type="InterPro" id="IPR037690">
    <property type="entry name" value="FAM204A"/>
</dbReference>
<gene>
    <name evidence="2" type="primary">Fam204a</name>
</gene>
<protein>
    <submittedName>
        <fullName evidence="2">Protein FAM204A</fullName>
    </submittedName>
</protein>
<name>A0A6F9DBV8_9ASCI</name>
<feature type="compositionally biased region" description="Polar residues" evidence="1">
    <location>
        <begin position="56"/>
        <end position="72"/>
    </location>
</feature>
<evidence type="ECO:0000256" key="1">
    <source>
        <dbReference type="SAM" id="MobiDB-lite"/>
    </source>
</evidence>
<sequence length="182" mass="20792">MFKGSLGGEFDLSSTSDESEDEVIVPEKQDLVKSVISKIEKEKDKNLSEESPDLQALSNTSNQAHDFTNSKNIVKPIKVHGTHLIEDPIETPQTSSQNIAETKVQQEKQLQKAIKKGDVNAAVSITDSLCEKDTEEQIKNFVRAQEYLEEKRKKEQIKISRKRKKLAWTFESKKRWETKSNM</sequence>
<evidence type="ECO:0000313" key="2">
    <source>
        <dbReference type="EMBL" id="CAB3244416.1"/>
    </source>
</evidence>
<organism evidence="2">
    <name type="scientific">Phallusia mammillata</name>
    <dbReference type="NCBI Taxonomy" id="59560"/>
    <lineage>
        <taxon>Eukaryota</taxon>
        <taxon>Metazoa</taxon>
        <taxon>Chordata</taxon>
        <taxon>Tunicata</taxon>
        <taxon>Ascidiacea</taxon>
        <taxon>Phlebobranchia</taxon>
        <taxon>Ascidiidae</taxon>
        <taxon>Phallusia</taxon>
    </lineage>
</organism>
<proteinExistence type="evidence at transcript level"/>
<dbReference type="PANTHER" id="PTHR14386">
    <property type="entry name" value="PROTEIN FAM204A"/>
    <property type="match status" value="1"/>
</dbReference>
<feature type="region of interest" description="Disordered" evidence="1">
    <location>
        <begin position="1"/>
        <end position="26"/>
    </location>
</feature>
<reference evidence="2" key="1">
    <citation type="submission" date="2020-04" db="EMBL/GenBank/DDBJ databases">
        <authorList>
            <person name="Neveu A P."/>
        </authorList>
    </citation>
    <scope>NUCLEOTIDE SEQUENCE</scope>
    <source>
        <tissue evidence="2">Whole embryo</tissue>
    </source>
</reference>
<dbReference type="EMBL" id="LR785030">
    <property type="protein sequence ID" value="CAB3244416.1"/>
    <property type="molecule type" value="mRNA"/>
</dbReference>
<accession>A0A6F9DBV8</accession>